<dbReference type="InterPro" id="IPR015421">
    <property type="entry name" value="PyrdxlP-dep_Trfase_major"/>
</dbReference>
<evidence type="ECO:0008006" key="6">
    <source>
        <dbReference type="Google" id="ProtNLM"/>
    </source>
</evidence>
<organism evidence="4 5">
    <name type="scientific">Candidatus Roizmanbacteria bacterium CG_4_10_14_3_um_filter_39_13</name>
    <dbReference type="NCBI Taxonomy" id="1974831"/>
    <lineage>
        <taxon>Bacteria</taxon>
        <taxon>Candidatus Roizmaniibacteriota</taxon>
    </lineage>
</organism>
<dbReference type="InterPro" id="IPR015424">
    <property type="entry name" value="PyrdxlP-dep_Trfase"/>
</dbReference>
<dbReference type="GO" id="GO:0042802">
    <property type="term" value="F:identical protein binding"/>
    <property type="evidence" value="ECO:0007669"/>
    <property type="project" value="TreeGrafter"/>
</dbReference>
<dbReference type="InterPro" id="IPR050103">
    <property type="entry name" value="Class-III_PLP-dep_AT"/>
</dbReference>
<evidence type="ECO:0000313" key="4">
    <source>
        <dbReference type="EMBL" id="PIX68425.1"/>
    </source>
</evidence>
<dbReference type="InterPro" id="IPR005814">
    <property type="entry name" value="Aminotrans_3"/>
</dbReference>
<evidence type="ECO:0000256" key="1">
    <source>
        <dbReference type="ARBA" id="ARBA00001933"/>
    </source>
</evidence>
<comment type="cofactor">
    <cofactor evidence="1">
        <name>pyridoxal 5'-phosphate</name>
        <dbReference type="ChEBI" id="CHEBI:597326"/>
    </cofactor>
</comment>
<dbReference type="PANTHER" id="PTHR11986:SF79">
    <property type="entry name" value="ACETYLORNITHINE AMINOTRANSFERASE, MITOCHONDRIAL"/>
    <property type="match status" value="1"/>
</dbReference>
<dbReference type="Proteomes" id="UP000228500">
    <property type="component" value="Unassembled WGS sequence"/>
</dbReference>
<dbReference type="GO" id="GO:0008483">
    <property type="term" value="F:transaminase activity"/>
    <property type="evidence" value="ECO:0007669"/>
    <property type="project" value="UniProtKB-KW"/>
</dbReference>
<name>A0A2M7LK20_9BACT</name>
<dbReference type="EMBL" id="PFJH01000139">
    <property type="protein sequence ID" value="PIX68425.1"/>
    <property type="molecule type" value="Genomic_DNA"/>
</dbReference>
<protein>
    <recommendedName>
        <fullName evidence="6">Aspartate aminotransferase family protein</fullName>
    </recommendedName>
</protein>
<sequence>KEITEQITKQLKTLTTLHGSFNNNKRAEASELLIKRCGLSYKFVYWSNSGAEANEAALKFAVATTGKKKIIACENGYHGKTLGTLSVTTGEKYRKPFLPLLWNVIFIKHDNI</sequence>
<evidence type="ECO:0000256" key="3">
    <source>
        <dbReference type="ARBA" id="ARBA00022679"/>
    </source>
</evidence>
<dbReference type="Gene3D" id="3.40.640.10">
    <property type="entry name" value="Type I PLP-dependent aspartate aminotransferase-like (Major domain)"/>
    <property type="match status" value="1"/>
</dbReference>
<evidence type="ECO:0000256" key="2">
    <source>
        <dbReference type="ARBA" id="ARBA00022576"/>
    </source>
</evidence>
<dbReference type="GO" id="GO:0030170">
    <property type="term" value="F:pyridoxal phosphate binding"/>
    <property type="evidence" value="ECO:0007669"/>
    <property type="project" value="InterPro"/>
</dbReference>
<gene>
    <name evidence="4" type="ORF">COZ40_03345</name>
</gene>
<proteinExistence type="predicted"/>
<comment type="caution">
    <text evidence="4">The sequence shown here is derived from an EMBL/GenBank/DDBJ whole genome shotgun (WGS) entry which is preliminary data.</text>
</comment>
<dbReference type="SUPFAM" id="SSF53383">
    <property type="entry name" value="PLP-dependent transferases"/>
    <property type="match status" value="1"/>
</dbReference>
<accession>A0A2M7LK20</accession>
<dbReference type="PANTHER" id="PTHR11986">
    <property type="entry name" value="AMINOTRANSFERASE CLASS III"/>
    <property type="match status" value="1"/>
</dbReference>
<reference evidence="5" key="1">
    <citation type="submission" date="2017-09" db="EMBL/GenBank/DDBJ databases">
        <title>Depth-based differentiation of microbial function through sediment-hosted aquifers and enrichment of novel symbionts in the deep terrestrial subsurface.</title>
        <authorList>
            <person name="Probst A.J."/>
            <person name="Ladd B."/>
            <person name="Jarett J.K."/>
            <person name="Geller-Mcgrath D.E."/>
            <person name="Sieber C.M.K."/>
            <person name="Emerson J.B."/>
            <person name="Anantharaman K."/>
            <person name="Thomas B.C."/>
            <person name="Malmstrom R."/>
            <person name="Stieglmeier M."/>
            <person name="Klingl A."/>
            <person name="Woyke T."/>
            <person name="Ryan C.M."/>
            <person name="Banfield J.F."/>
        </authorList>
    </citation>
    <scope>NUCLEOTIDE SEQUENCE [LARGE SCALE GENOMIC DNA]</scope>
</reference>
<keyword evidence="3" id="KW-0808">Transferase</keyword>
<keyword evidence="2" id="KW-0032">Aminotransferase</keyword>
<evidence type="ECO:0000313" key="5">
    <source>
        <dbReference type="Proteomes" id="UP000228500"/>
    </source>
</evidence>
<dbReference type="AlphaFoldDB" id="A0A2M7LK20"/>
<dbReference type="Pfam" id="PF00202">
    <property type="entry name" value="Aminotran_3"/>
    <property type="match status" value="1"/>
</dbReference>
<feature type="non-terminal residue" evidence="4">
    <location>
        <position position="1"/>
    </location>
</feature>